<accession>A0A285TRE1</accession>
<dbReference type="AlphaFoldDB" id="A0A285TRE1"/>
<evidence type="ECO:0000313" key="2">
    <source>
        <dbReference type="Proteomes" id="UP000219068"/>
    </source>
</evidence>
<sequence>MQMKRAVVEWQIEGSLEIEVPVGSTEVQISKLARKAVEKEVGPLSNDITRWDVVEVKGDDEWS</sequence>
<dbReference type="RefSeq" id="WP_097052645.1">
    <property type="nucleotide sequence ID" value="NZ_OBMM01000005.1"/>
</dbReference>
<gene>
    <name evidence="1" type="ORF">SAMN05428964_10567</name>
</gene>
<organism evidence="1 2">
    <name type="scientific">Thalassospira xiamenensis</name>
    <dbReference type="NCBI Taxonomy" id="220697"/>
    <lineage>
        <taxon>Bacteria</taxon>
        <taxon>Pseudomonadati</taxon>
        <taxon>Pseudomonadota</taxon>
        <taxon>Alphaproteobacteria</taxon>
        <taxon>Rhodospirillales</taxon>
        <taxon>Thalassospiraceae</taxon>
        <taxon>Thalassospira</taxon>
    </lineage>
</organism>
<dbReference type="EMBL" id="OBMM01000005">
    <property type="protein sequence ID" value="SOC26147.1"/>
    <property type="molecule type" value="Genomic_DNA"/>
</dbReference>
<name>A0A285TRE1_9PROT</name>
<reference evidence="1 2" key="1">
    <citation type="submission" date="2017-08" db="EMBL/GenBank/DDBJ databases">
        <authorList>
            <person name="de Groot N.N."/>
        </authorList>
    </citation>
    <scope>NUCLEOTIDE SEQUENCE [LARGE SCALE GENOMIC DNA]</scope>
    <source>
        <strain evidence="1 2">USBA 78</strain>
    </source>
</reference>
<protein>
    <submittedName>
        <fullName evidence="1">Uncharacterized protein</fullName>
    </submittedName>
</protein>
<dbReference type="Proteomes" id="UP000219068">
    <property type="component" value="Unassembled WGS sequence"/>
</dbReference>
<evidence type="ECO:0000313" key="1">
    <source>
        <dbReference type="EMBL" id="SOC26147.1"/>
    </source>
</evidence>
<proteinExistence type="predicted"/>